<feature type="transmembrane region" description="Helical" evidence="10">
    <location>
        <begin position="55"/>
        <end position="75"/>
    </location>
</feature>
<organism evidence="12 13">
    <name type="scientific">Pseudidiomarina planktonica</name>
    <dbReference type="NCBI Taxonomy" id="1323738"/>
    <lineage>
        <taxon>Bacteria</taxon>
        <taxon>Pseudomonadati</taxon>
        <taxon>Pseudomonadota</taxon>
        <taxon>Gammaproteobacteria</taxon>
        <taxon>Alteromonadales</taxon>
        <taxon>Idiomarinaceae</taxon>
        <taxon>Pseudidiomarina</taxon>
    </lineage>
</organism>
<evidence type="ECO:0000256" key="8">
    <source>
        <dbReference type="ARBA" id="ARBA00023136"/>
    </source>
</evidence>
<feature type="transmembrane region" description="Helical" evidence="10">
    <location>
        <begin position="183"/>
        <end position="204"/>
    </location>
</feature>
<dbReference type="InterPro" id="IPR038770">
    <property type="entry name" value="Na+/solute_symporter_sf"/>
</dbReference>
<feature type="transmembrane region" description="Helical" evidence="10">
    <location>
        <begin position="270"/>
        <end position="288"/>
    </location>
</feature>
<dbReference type="AlphaFoldDB" id="A0A1Y6ERL2"/>
<keyword evidence="5 10" id="KW-0812">Transmembrane</keyword>
<keyword evidence="3" id="KW-0050">Antiport</keyword>
<name>A0A1Y6ERL2_9GAMM</name>
<dbReference type="Pfam" id="PF00999">
    <property type="entry name" value="Na_H_Exchanger"/>
    <property type="match status" value="1"/>
</dbReference>
<keyword evidence="13" id="KW-1185">Reference proteome</keyword>
<evidence type="ECO:0000256" key="6">
    <source>
        <dbReference type="ARBA" id="ARBA00022989"/>
    </source>
</evidence>
<feature type="transmembrane region" description="Helical" evidence="10">
    <location>
        <begin position="330"/>
        <end position="350"/>
    </location>
</feature>
<evidence type="ECO:0000256" key="5">
    <source>
        <dbReference type="ARBA" id="ARBA00022692"/>
    </source>
</evidence>
<dbReference type="RefSeq" id="WP_086434255.1">
    <property type="nucleotide sequence ID" value="NZ_FXWH01000001.1"/>
</dbReference>
<feature type="transmembrane region" description="Helical" evidence="10">
    <location>
        <begin position="116"/>
        <end position="136"/>
    </location>
</feature>
<evidence type="ECO:0000256" key="1">
    <source>
        <dbReference type="ARBA" id="ARBA00004651"/>
    </source>
</evidence>
<feature type="region of interest" description="Disordered" evidence="9">
    <location>
        <begin position="599"/>
        <end position="642"/>
    </location>
</feature>
<dbReference type="GO" id="GO:0005886">
    <property type="term" value="C:plasma membrane"/>
    <property type="evidence" value="ECO:0007669"/>
    <property type="project" value="UniProtKB-SubCell"/>
</dbReference>
<dbReference type="PANTHER" id="PTHR32507">
    <property type="entry name" value="NA(+)/H(+) ANTIPORTER 1"/>
    <property type="match status" value="1"/>
</dbReference>
<evidence type="ECO:0000313" key="12">
    <source>
        <dbReference type="EMBL" id="SMQ64966.1"/>
    </source>
</evidence>
<evidence type="ECO:0000259" key="11">
    <source>
        <dbReference type="Pfam" id="PF00999"/>
    </source>
</evidence>
<evidence type="ECO:0000256" key="2">
    <source>
        <dbReference type="ARBA" id="ARBA00022448"/>
    </source>
</evidence>
<sequence>MSNLSALALIGVLSIICQWGSWRLKIPAILPLLLVGLAIGPGLGVLDPEAVFGDLLFPLISLSVAIILFEGSLTLKLDEIRGHGRMVTNLVSIGMVITWIGIAIPTHYLMGFTWEISALFGALVVVTGPTVIMPMIRSVRPLSRLSNILRWEGIIIDPIGALLAVLVYEYILAQQGSGAWQAFQAFGTTVVVGFVFGWLAAWTLGIALRRGWFPHYLKNVATLGAVLGVFALSNAVQHESGLLTVTVMGMVMANTKNLNLEDILEFKETLSVLLISGLFIILAARIQPDAFDQLGVSAAILLGIIIFVVRPVSVWVSAIGTGTKLKEKLLLSWIAPRGIVAAAVSALFALKLEQAGWEGAELLVPLVFLVILTTVVLQSLTAKPLAHWLKLREPPAHGFLMFGGSQIVRKIASALRQQDIPVLLSDTNWEHIKEARMAEIPVYFGNPASEHASQNMDLTGIGRLLIMSPYKQLNPDVAAHFEDWFAADKVFGLPTTDDDNSVRKLQSESYRKKLKLFGKGFTFSKLASLGFQGAEVKTTPLSDSFSFDDYQERYGNRAMPLFAIDDRKQCHVFTTDHTFEPKPGWQIIALITAEEVARSAEGRKKVQQEQRAQKDEKSKTKKESKDKSAQENADESGADKND</sequence>
<dbReference type="Proteomes" id="UP000194450">
    <property type="component" value="Unassembled WGS sequence"/>
</dbReference>
<feature type="compositionally biased region" description="Basic and acidic residues" evidence="9">
    <location>
        <begin position="599"/>
        <end position="629"/>
    </location>
</feature>
<feature type="transmembrane region" description="Helical" evidence="10">
    <location>
        <begin position="148"/>
        <end position="171"/>
    </location>
</feature>
<dbReference type="Gene3D" id="1.20.1530.20">
    <property type="match status" value="1"/>
</dbReference>
<feature type="domain" description="Cation/H+ exchanger transmembrane" evidence="11">
    <location>
        <begin position="13"/>
        <end position="387"/>
    </location>
</feature>
<evidence type="ECO:0000256" key="3">
    <source>
        <dbReference type="ARBA" id="ARBA00022449"/>
    </source>
</evidence>
<comment type="subcellular location">
    <subcellularLocation>
        <location evidence="1">Cell membrane</location>
        <topology evidence="1">Multi-pass membrane protein</topology>
    </subcellularLocation>
</comment>
<evidence type="ECO:0000256" key="10">
    <source>
        <dbReference type="SAM" id="Phobius"/>
    </source>
</evidence>
<keyword evidence="4" id="KW-1003">Cell membrane</keyword>
<keyword evidence="8 10" id="KW-0472">Membrane</keyword>
<evidence type="ECO:0000256" key="7">
    <source>
        <dbReference type="ARBA" id="ARBA00023065"/>
    </source>
</evidence>
<dbReference type="Gene3D" id="3.40.50.720">
    <property type="entry name" value="NAD(P)-binding Rossmann-like Domain"/>
    <property type="match status" value="1"/>
</dbReference>
<dbReference type="GO" id="GO:0015297">
    <property type="term" value="F:antiporter activity"/>
    <property type="evidence" value="ECO:0007669"/>
    <property type="project" value="UniProtKB-KW"/>
</dbReference>
<protein>
    <submittedName>
        <fullName evidence="12">Sodium/proton antiporter, CPA1 family</fullName>
    </submittedName>
</protein>
<feature type="transmembrane region" description="Helical" evidence="10">
    <location>
        <begin position="87"/>
        <end position="110"/>
    </location>
</feature>
<dbReference type="EMBL" id="FXWH01000001">
    <property type="protein sequence ID" value="SMQ64966.1"/>
    <property type="molecule type" value="Genomic_DNA"/>
</dbReference>
<evidence type="ECO:0000313" key="13">
    <source>
        <dbReference type="Proteomes" id="UP000194450"/>
    </source>
</evidence>
<dbReference type="InterPro" id="IPR006153">
    <property type="entry name" value="Cation/H_exchanger_TM"/>
</dbReference>
<feature type="transmembrane region" description="Helical" evidence="10">
    <location>
        <begin position="362"/>
        <end position="382"/>
    </location>
</feature>
<keyword evidence="2" id="KW-0813">Transport</keyword>
<feature type="transmembrane region" description="Helical" evidence="10">
    <location>
        <begin position="216"/>
        <end position="235"/>
    </location>
</feature>
<dbReference type="OrthoDB" id="570124at2"/>
<dbReference type="GO" id="GO:1902600">
    <property type="term" value="P:proton transmembrane transport"/>
    <property type="evidence" value="ECO:0007669"/>
    <property type="project" value="InterPro"/>
</dbReference>
<feature type="transmembrane region" description="Helical" evidence="10">
    <location>
        <begin position="294"/>
        <end position="318"/>
    </location>
</feature>
<accession>A0A1Y6ERL2</accession>
<proteinExistence type="predicted"/>
<dbReference type="PANTHER" id="PTHR32507:SF0">
    <property type="entry name" value="NA(+)_H(+) ANTIPORTER 2-RELATED"/>
    <property type="match status" value="1"/>
</dbReference>
<keyword evidence="6 10" id="KW-1133">Transmembrane helix</keyword>
<gene>
    <name evidence="12" type="ORF">SAMN06297229_1148</name>
</gene>
<evidence type="ECO:0000256" key="9">
    <source>
        <dbReference type="SAM" id="MobiDB-lite"/>
    </source>
</evidence>
<reference evidence="13" key="1">
    <citation type="submission" date="2017-04" db="EMBL/GenBank/DDBJ databases">
        <authorList>
            <person name="Varghese N."/>
            <person name="Submissions S."/>
        </authorList>
    </citation>
    <scope>NUCLEOTIDE SEQUENCE [LARGE SCALE GENOMIC DNA]</scope>
</reference>
<keyword evidence="7" id="KW-0406">Ion transport</keyword>
<evidence type="ECO:0000256" key="4">
    <source>
        <dbReference type="ARBA" id="ARBA00022475"/>
    </source>
</evidence>